<feature type="transmembrane region" description="Helical" evidence="8">
    <location>
        <begin position="414"/>
        <end position="434"/>
    </location>
</feature>
<organism evidence="10 11">
    <name type="scientific">Mizuhopecten yessoensis</name>
    <name type="common">Japanese scallop</name>
    <name type="synonym">Patinopecten yessoensis</name>
    <dbReference type="NCBI Taxonomy" id="6573"/>
    <lineage>
        <taxon>Eukaryota</taxon>
        <taxon>Metazoa</taxon>
        <taxon>Spiralia</taxon>
        <taxon>Lophotrochozoa</taxon>
        <taxon>Mollusca</taxon>
        <taxon>Bivalvia</taxon>
        <taxon>Autobranchia</taxon>
        <taxon>Pteriomorphia</taxon>
        <taxon>Pectinida</taxon>
        <taxon>Pectinoidea</taxon>
        <taxon>Pectinidae</taxon>
        <taxon>Mizuhopecten</taxon>
    </lineage>
</organism>
<dbReference type="PANTHER" id="PTHR48041:SF63">
    <property type="entry name" value="EARLY GENE AT 23, ISOFORM C"/>
    <property type="match status" value="1"/>
</dbReference>
<name>A0A210PGH4_MIZYE</name>
<feature type="compositionally biased region" description="Basic and acidic residues" evidence="7">
    <location>
        <begin position="447"/>
        <end position="517"/>
    </location>
</feature>
<proteinExistence type="inferred from homology"/>
<feature type="domain" description="ABC transporter" evidence="9">
    <location>
        <begin position="1"/>
        <end position="216"/>
    </location>
</feature>
<dbReference type="Pfam" id="PF19055">
    <property type="entry name" value="ABC2_membrane_7"/>
    <property type="match status" value="1"/>
</dbReference>
<evidence type="ECO:0000313" key="10">
    <source>
        <dbReference type="EMBL" id="OWF35604.1"/>
    </source>
</evidence>
<dbReference type="AlphaFoldDB" id="A0A210PGH4"/>
<evidence type="ECO:0000256" key="3">
    <source>
        <dbReference type="ARBA" id="ARBA00022448"/>
    </source>
</evidence>
<evidence type="ECO:0000256" key="1">
    <source>
        <dbReference type="ARBA" id="ARBA00004141"/>
    </source>
</evidence>
<keyword evidence="3" id="KW-0813">Transport</keyword>
<evidence type="ECO:0000256" key="5">
    <source>
        <dbReference type="ARBA" id="ARBA00022989"/>
    </source>
</evidence>
<dbReference type="InterPro" id="IPR003439">
    <property type="entry name" value="ABC_transporter-like_ATP-bd"/>
</dbReference>
<dbReference type="InterPro" id="IPR043926">
    <property type="entry name" value="ABCG_dom"/>
</dbReference>
<comment type="subcellular location">
    <subcellularLocation>
        <location evidence="1">Membrane</location>
        <topology evidence="1">Multi-pass membrane protein</topology>
    </subcellularLocation>
</comment>
<dbReference type="GO" id="GO:0140359">
    <property type="term" value="F:ABC-type transporter activity"/>
    <property type="evidence" value="ECO:0007669"/>
    <property type="project" value="InterPro"/>
</dbReference>
<dbReference type="InterPro" id="IPR013525">
    <property type="entry name" value="ABC2_TM"/>
</dbReference>
<dbReference type="STRING" id="6573.A0A210PGH4"/>
<evidence type="ECO:0000313" key="11">
    <source>
        <dbReference type="Proteomes" id="UP000242188"/>
    </source>
</evidence>
<comment type="caution">
    <text evidence="10">The sequence shown here is derived from an EMBL/GenBank/DDBJ whole genome shotgun (WGS) entry which is preliminary data.</text>
</comment>
<keyword evidence="6 8" id="KW-0472">Membrane</keyword>
<dbReference type="PROSITE" id="PS50893">
    <property type="entry name" value="ABC_TRANSPORTER_2"/>
    <property type="match status" value="1"/>
</dbReference>
<dbReference type="SUPFAM" id="SSF52540">
    <property type="entry name" value="P-loop containing nucleoside triphosphate hydrolases"/>
    <property type="match status" value="1"/>
</dbReference>
<feature type="region of interest" description="Disordered" evidence="7">
    <location>
        <begin position="439"/>
        <end position="517"/>
    </location>
</feature>
<dbReference type="InterPro" id="IPR050352">
    <property type="entry name" value="ABCG_transporters"/>
</dbReference>
<feature type="transmembrane region" description="Helical" evidence="8">
    <location>
        <begin position="328"/>
        <end position="345"/>
    </location>
</feature>
<evidence type="ECO:0000256" key="8">
    <source>
        <dbReference type="SAM" id="Phobius"/>
    </source>
</evidence>
<accession>A0A210PGH4</accession>
<dbReference type="Gene3D" id="3.40.50.300">
    <property type="entry name" value="P-loop containing nucleotide triphosphate hydrolases"/>
    <property type="match status" value="1"/>
</dbReference>
<dbReference type="Proteomes" id="UP000242188">
    <property type="component" value="Unassembled WGS sequence"/>
</dbReference>
<gene>
    <name evidence="10" type="ORF">KP79_PYT15947</name>
</gene>
<evidence type="ECO:0000256" key="2">
    <source>
        <dbReference type="ARBA" id="ARBA00005814"/>
    </source>
</evidence>
<dbReference type="GO" id="GO:0005524">
    <property type="term" value="F:ATP binding"/>
    <property type="evidence" value="ECO:0007669"/>
    <property type="project" value="InterPro"/>
</dbReference>
<reference evidence="10 11" key="1">
    <citation type="journal article" date="2017" name="Nat. Ecol. Evol.">
        <title>Scallop genome provides insights into evolution of bilaterian karyotype and development.</title>
        <authorList>
            <person name="Wang S."/>
            <person name="Zhang J."/>
            <person name="Jiao W."/>
            <person name="Li J."/>
            <person name="Xun X."/>
            <person name="Sun Y."/>
            <person name="Guo X."/>
            <person name="Huan P."/>
            <person name="Dong B."/>
            <person name="Zhang L."/>
            <person name="Hu X."/>
            <person name="Sun X."/>
            <person name="Wang J."/>
            <person name="Zhao C."/>
            <person name="Wang Y."/>
            <person name="Wang D."/>
            <person name="Huang X."/>
            <person name="Wang R."/>
            <person name="Lv J."/>
            <person name="Li Y."/>
            <person name="Zhang Z."/>
            <person name="Liu B."/>
            <person name="Lu W."/>
            <person name="Hui Y."/>
            <person name="Liang J."/>
            <person name="Zhou Z."/>
            <person name="Hou R."/>
            <person name="Li X."/>
            <person name="Liu Y."/>
            <person name="Li H."/>
            <person name="Ning X."/>
            <person name="Lin Y."/>
            <person name="Zhao L."/>
            <person name="Xing Q."/>
            <person name="Dou J."/>
            <person name="Li Y."/>
            <person name="Mao J."/>
            <person name="Guo H."/>
            <person name="Dou H."/>
            <person name="Li T."/>
            <person name="Mu C."/>
            <person name="Jiang W."/>
            <person name="Fu Q."/>
            <person name="Fu X."/>
            <person name="Miao Y."/>
            <person name="Liu J."/>
            <person name="Yu Q."/>
            <person name="Li R."/>
            <person name="Liao H."/>
            <person name="Li X."/>
            <person name="Kong Y."/>
            <person name="Jiang Z."/>
            <person name="Chourrout D."/>
            <person name="Li R."/>
            <person name="Bao Z."/>
        </authorList>
    </citation>
    <scope>NUCLEOTIDE SEQUENCE [LARGE SCALE GENOMIC DNA]</scope>
    <source>
        <strain evidence="10 11">PY_sf001</strain>
    </source>
</reference>
<dbReference type="EMBL" id="NEDP02076718">
    <property type="protein sequence ID" value="OWF35604.1"/>
    <property type="molecule type" value="Genomic_DNA"/>
</dbReference>
<evidence type="ECO:0000256" key="4">
    <source>
        <dbReference type="ARBA" id="ARBA00022692"/>
    </source>
</evidence>
<keyword evidence="5 8" id="KW-1133">Transmembrane helix</keyword>
<dbReference type="Pfam" id="PF01061">
    <property type="entry name" value="ABC2_membrane"/>
    <property type="match status" value="1"/>
</dbReference>
<dbReference type="OrthoDB" id="66620at2759"/>
<protein>
    <submittedName>
        <fullName evidence="10">ABC transporter G family member 9</fullName>
    </submittedName>
</protein>
<evidence type="ECO:0000256" key="6">
    <source>
        <dbReference type="ARBA" id="ARBA00023136"/>
    </source>
</evidence>
<sequence length="517" mass="59108">MILLFVHYLINNTGSGKTTLLHSLAGKVNIISGDIALNGSPFNKQQRRRLGYVMQDDVLLSNLTLWETLYFTAMVRVSDRIPKQEKLDQIQKIVTALKLQHCLNTVIGDIFQRGLSGGERKRTHIACELLTDPDIFLVDEPTSGLDSSTAHSLMVQLKNYATEYNKTIVVTIHQPSSKIFHMFSSLLLLVEGQSVYCGPAPSAIPHFTCLGFPYNSRFNPADYLCKFVKSRGEASLLDGLYHYFEPSNCKTSNIVYGIECALYGLIYFGETKGELRHRITYYHIGITDLALEERETTRWPTSSWNQLKMLNWRSYKQAKGRIFQKYEVINAILLAVIYGMVYFQIENSEKTLRDKMGLVYSTDRGVVWKERTVGAYRLSIFYLSKLTSELPLLLVIPTLFNTAMYWTAGLGGVVGYFVYCSIGILNCLLIQTTAGDKETTTQRQQQKIRDNETKTTAGDKETTKQRQQQEIRRQQNKDNNRRLGDNKTKSTAGDKETTKQRQQQEIRRQQNIDNSRR</sequence>
<dbReference type="GO" id="GO:0016887">
    <property type="term" value="F:ATP hydrolysis activity"/>
    <property type="evidence" value="ECO:0007669"/>
    <property type="project" value="InterPro"/>
</dbReference>
<comment type="similarity">
    <text evidence="2">Belongs to the ABC transporter superfamily. ABCG family. Eye pigment precursor importer (TC 3.A.1.204) subfamily.</text>
</comment>
<dbReference type="InterPro" id="IPR027417">
    <property type="entry name" value="P-loop_NTPase"/>
</dbReference>
<keyword evidence="11" id="KW-1185">Reference proteome</keyword>
<dbReference type="GO" id="GO:0005886">
    <property type="term" value="C:plasma membrane"/>
    <property type="evidence" value="ECO:0007669"/>
    <property type="project" value="TreeGrafter"/>
</dbReference>
<keyword evidence="4 8" id="KW-0812">Transmembrane</keyword>
<evidence type="ECO:0000259" key="9">
    <source>
        <dbReference type="PROSITE" id="PS50893"/>
    </source>
</evidence>
<evidence type="ECO:0000256" key="7">
    <source>
        <dbReference type="SAM" id="MobiDB-lite"/>
    </source>
</evidence>
<dbReference type="PANTHER" id="PTHR48041">
    <property type="entry name" value="ABC TRANSPORTER G FAMILY MEMBER 28"/>
    <property type="match status" value="1"/>
</dbReference>
<dbReference type="Pfam" id="PF00005">
    <property type="entry name" value="ABC_tran"/>
    <property type="match status" value="1"/>
</dbReference>